<dbReference type="AlphaFoldDB" id="A0AAV0BJM3"/>
<keyword evidence="2" id="KW-1185">Reference proteome</keyword>
<name>A0AAV0BJM3_PHAPC</name>
<accession>A0AAV0BJM3</accession>
<evidence type="ECO:0000313" key="1">
    <source>
        <dbReference type="EMBL" id="CAH7687155.1"/>
    </source>
</evidence>
<dbReference type="Proteomes" id="UP001153365">
    <property type="component" value="Unassembled WGS sequence"/>
</dbReference>
<protein>
    <recommendedName>
        <fullName evidence="3">Secreted protein</fullName>
    </recommendedName>
</protein>
<evidence type="ECO:0008006" key="3">
    <source>
        <dbReference type="Google" id="ProtNLM"/>
    </source>
</evidence>
<gene>
    <name evidence="1" type="ORF">PPACK8108_LOCUS21897</name>
</gene>
<proteinExistence type="predicted"/>
<sequence>MRPPIIIAALVSSSVHSQGIWRRDASSTDQAAPAMVSGISSPGYTSGTRAVVNQLKSDANKAVDAFATAVTTFEGDSKTQSTKETAQLFSTIVKGAMSYPINQNIGSSSTPSQDRLNAMANSINNTLNSINDMAEKILSSSNGALHYNDLKDCINGLVQQGGLQTGESCTMNGMSISGVSNIMTSVLENFGNNGIPTEVLAQATKALDPTFTAIIPGEKKFYDSVNNAITSVQASVSGQLVAALNDAQNCFEKAMKLNVGYEERVAFTQQCNRSPVGGSVYNDLKTLYLSVTNQMVGYLPPQIIDSIHTISEHYLDTSDTSSDAAYFRSAISNTTASIVASNSGNSVTYAYALADCLDSLVGTTDPHEASNIAKTKNCLSKPTGPPASVKMIVYGYIQQIHGVLPAQLAAKIESSGVKDLDPKDPQYDSKVDALHQQFMKTDPGPEYVTCYEAFVDCLFNSANGALENPGNTQSVCLLGDSCKSDPDGNPNLAVPLGRRSFTSHFNRINQRGFYGTSTRVQNIQKAHVVRKYKISTPPQSYLLKSFMRTYGTHK</sequence>
<comment type="caution">
    <text evidence="1">The sequence shown here is derived from an EMBL/GenBank/DDBJ whole genome shotgun (WGS) entry which is preliminary data.</text>
</comment>
<organism evidence="1 2">
    <name type="scientific">Phakopsora pachyrhizi</name>
    <name type="common">Asian soybean rust disease fungus</name>
    <dbReference type="NCBI Taxonomy" id="170000"/>
    <lineage>
        <taxon>Eukaryota</taxon>
        <taxon>Fungi</taxon>
        <taxon>Dikarya</taxon>
        <taxon>Basidiomycota</taxon>
        <taxon>Pucciniomycotina</taxon>
        <taxon>Pucciniomycetes</taxon>
        <taxon>Pucciniales</taxon>
        <taxon>Phakopsoraceae</taxon>
        <taxon>Phakopsora</taxon>
    </lineage>
</organism>
<dbReference type="EMBL" id="CALTRL010005837">
    <property type="protein sequence ID" value="CAH7687155.1"/>
    <property type="molecule type" value="Genomic_DNA"/>
</dbReference>
<evidence type="ECO:0000313" key="2">
    <source>
        <dbReference type="Proteomes" id="UP001153365"/>
    </source>
</evidence>
<reference evidence="1" key="1">
    <citation type="submission" date="2022-06" db="EMBL/GenBank/DDBJ databases">
        <authorList>
            <consortium name="SYNGENTA / RWTH Aachen University"/>
        </authorList>
    </citation>
    <scope>NUCLEOTIDE SEQUENCE</scope>
</reference>